<dbReference type="PIRSF" id="PIRSF000441">
    <property type="entry name" value="CysE"/>
    <property type="match status" value="1"/>
</dbReference>
<dbReference type="HOGENOM" id="CLU_051638_10_2_10"/>
<dbReference type="GO" id="GO:0006535">
    <property type="term" value="P:cysteine biosynthetic process from serine"/>
    <property type="evidence" value="ECO:0007669"/>
    <property type="project" value="InterPro"/>
</dbReference>
<comment type="similarity">
    <text evidence="1">Belongs to the transferase hexapeptide repeat family.</text>
</comment>
<keyword evidence="6" id="KW-1185">Reference proteome</keyword>
<dbReference type="SUPFAM" id="SSF51161">
    <property type="entry name" value="Trimeric LpxA-like enzymes"/>
    <property type="match status" value="1"/>
</dbReference>
<dbReference type="KEGG" id="nmf:NMS_1743"/>
<keyword evidence="4" id="KW-0012">Acyltransferase</keyword>
<evidence type="ECO:0000256" key="4">
    <source>
        <dbReference type="ARBA" id="ARBA00023315"/>
    </source>
</evidence>
<dbReference type="Gene3D" id="2.160.10.10">
    <property type="entry name" value="Hexapeptide repeat proteins"/>
    <property type="match status" value="1"/>
</dbReference>
<gene>
    <name evidence="5" type="ORF">NMS_1743</name>
</gene>
<dbReference type="STRING" id="1454201.NMS_1743"/>
<dbReference type="AlphaFoldDB" id="W8VXD8"/>
<keyword evidence="3" id="KW-0677">Repeat</keyword>
<reference evidence="5 6" key="1">
    <citation type="journal article" date="2014" name="Proc. Natl. Acad. Sci. U.S.A.">
        <title>Functional characterization of flavobacteria rhodopsins reveals a unique class of light-driven chloride pump in bacteria.</title>
        <authorList>
            <person name="Yoshizawa S."/>
            <person name="Kumagai Y."/>
            <person name="Kim H."/>
            <person name="Ogura Y."/>
            <person name="Hayashi T."/>
            <person name="Iwasaki W."/>
            <person name="DeLong E.F."/>
            <person name="Kogure K."/>
        </authorList>
    </citation>
    <scope>NUCLEOTIDE SEQUENCE [LARGE SCALE GENOMIC DNA]</scope>
    <source>
        <strain evidence="5 6">S1-08</strain>
    </source>
</reference>
<dbReference type="CDD" id="cd03354">
    <property type="entry name" value="LbH_SAT"/>
    <property type="match status" value="1"/>
</dbReference>
<accession>W8VXD8</accession>
<dbReference type="InterPro" id="IPR011004">
    <property type="entry name" value="Trimer_LpxA-like_sf"/>
</dbReference>
<dbReference type="InterPro" id="IPR045304">
    <property type="entry name" value="LbH_SAT"/>
</dbReference>
<name>W8VXD8_9FLAO</name>
<dbReference type="GO" id="GO:0009001">
    <property type="term" value="F:serine O-acetyltransferase activity"/>
    <property type="evidence" value="ECO:0007669"/>
    <property type="project" value="InterPro"/>
</dbReference>
<dbReference type="InterPro" id="IPR005881">
    <property type="entry name" value="Ser_O-AcTrfase"/>
</dbReference>
<proteinExistence type="inferred from homology"/>
<dbReference type="EMBL" id="AP014548">
    <property type="protein sequence ID" value="BAO55752.1"/>
    <property type="molecule type" value="Genomic_DNA"/>
</dbReference>
<dbReference type="PANTHER" id="PTHR42811">
    <property type="entry name" value="SERINE ACETYLTRANSFERASE"/>
    <property type="match status" value="1"/>
</dbReference>
<protein>
    <submittedName>
        <fullName evidence="5">Hexapeptide transferase family protein</fullName>
    </submittedName>
</protein>
<sequence>MVIGVLFQKKVEILTGITLPYSTQIGEGLYIGHHSGIIVNANAVIGSNCNISQGVTIGVSGRGDQRGVPIIGNRVYIGVNAVIAGRITVGDAAVIAANSLVTRNVDSHTTVMGVPAVQVSDNDSRDYI</sequence>
<organism evidence="5 6">
    <name type="scientific">Nonlabens marinus S1-08</name>
    <dbReference type="NCBI Taxonomy" id="1454201"/>
    <lineage>
        <taxon>Bacteria</taxon>
        <taxon>Pseudomonadati</taxon>
        <taxon>Bacteroidota</taxon>
        <taxon>Flavobacteriia</taxon>
        <taxon>Flavobacteriales</taxon>
        <taxon>Flavobacteriaceae</taxon>
        <taxon>Nonlabens</taxon>
    </lineage>
</organism>
<dbReference type="GO" id="GO:0005737">
    <property type="term" value="C:cytoplasm"/>
    <property type="evidence" value="ECO:0007669"/>
    <property type="project" value="InterPro"/>
</dbReference>
<dbReference type="Pfam" id="PF00132">
    <property type="entry name" value="Hexapep"/>
    <property type="match status" value="1"/>
</dbReference>
<evidence type="ECO:0000256" key="1">
    <source>
        <dbReference type="ARBA" id="ARBA00007274"/>
    </source>
</evidence>
<evidence type="ECO:0000256" key="2">
    <source>
        <dbReference type="ARBA" id="ARBA00022679"/>
    </source>
</evidence>
<evidence type="ECO:0000256" key="3">
    <source>
        <dbReference type="ARBA" id="ARBA00022737"/>
    </source>
</evidence>
<keyword evidence="2 5" id="KW-0808">Transferase</keyword>
<dbReference type="Proteomes" id="UP000031760">
    <property type="component" value="Chromosome"/>
</dbReference>
<dbReference type="PROSITE" id="PS00101">
    <property type="entry name" value="HEXAPEP_TRANSFERASES"/>
    <property type="match status" value="1"/>
</dbReference>
<evidence type="ECO:0000313" key="6">
    <source>
        <dbReference type="Proteomes" id="UP000031760"/>
    </source>
</evidence>
<dbReference type="InterPro" id="IPR001451">
    <property type="entry name" value="Hexapep"/>
</dbReference>
<evidence type="ECO:0000313" key="5">
    <source>
        <dbReference type="EMBL" id="BAO55752.1"/>
    </source>
</evidence>
<dbReference type="InterPro" id="IPR018357">
    <property type="entry name" value="Hexapep_transf_CS"/>
</dbReference>